<evidence type="ECO:0000256" key="1">
    <source>
        <dbReference type="SAM" id="MobiDB-lite"/>
    </source>
</evidence>
<dbReference type="EMBL" id="JAGPXD010000001">
    <property type="protein sequence ID" value="KAH7375078.1"/>
    <property type="molecule type" value="Genomic_DNA"/>
</dbReference>
<feature type="compositionally biased region" description="Low complexity" evidence="1">
    <location>
        <begin position="102"/>
        <end position="112"/>
    </location>
</feature>
<evidence type="ECO:0000313" key="2">
    <source>
        <dbReference type="EMBL" id="KAH7375078.1"/>
    </source>
</evidence>
<comment type="caution">
    <text evidence="2">The sequence shown here is derived from an EMBL/GenBank/DDBJ whole genome shotgun (WGS) entry which is preliminary data.</text>
</comment>
<sequence length="242" mass="27011">MVGETVRAKLVNLFDGSADKENKEPYHPKFTYQSTRFVSGGSSVDADRDWFLRGEDRSQSPPLAIYTDDDVVRKALGTSTLDQDTKSTPMTMSSVAHHRSRTSSSSCPPRGSRSAHRPLNPSCLLHKLGTVSISPHSNRPDFRREHSTLKIFDHHLPLPGTSPLEKQATRVTMKRFPRLPRTRQIWTISPSPTRASMCLIPLPVQAIALTKLATREDSRLAPPWPMCLAISAKHQELQTQPA</sequence>
<accession>A0A8K0X8Z5</accession>
<keyword evidence="3" id="KW-1185">Reference proteome</keyword>
<organism evidence="2 3">
    <name type="scientific">Plectosphaerella cucumerina</name>
    <dbReference type="NCBI Taxonomy" id="40658"/>
    <lineage>
        <taxon>Eukaryota</taxon>
        <taxon>Fungi</taxon>
        <taxon>Dikarya</taxon>
        <taxon>Ascomycota</taxon>
        <taxon>Pezizomycotina</taxon>
        <taxon>Sordariomycetes</taxon>
        <taxon>Hypocreomycetidae</taxon>
        <taxon>Glomerellales</taxon>
        <taxon>Plectosphaerellaceae</taxon>
        <taxon>Plectosphaerella</taxon>
    </lineage>
</organism>
<proteinExistence type="predicted"/>
<protein>
    <submittedName>
        <fullName evidence="2">Uncharacterized protein</fullName>
    </submittedName>
</protein>
<gene>
    <name evidence="2" type="ORF">B0T11DRAFT_5901</name>
</gene>
<dbReference type="Proteomes" id="UP000813385">
    <property type="component" value="Unassembled WGS sequence"/>
</dbReference>
<feature type="compositionally biased region" description="Polar residues" evidence="1">
    <location>
        <begin position="78"/>
        <end position="92"/>
    </location>
</feature>
<feature type="region of interest" description="Disordered" evidence="1">
    <location>
        <begin position="78"/>
        <end position="118"/>
    </location>
</feature>
<evidence type="ECO:0000313" key="3">
    <source>
        <dbReference type="Proteomes" id="UP000813385"/>
    </source>
</evidence>
<name>A0A8K0X8Z5_9PEZI</name>
<reference evidence="2" key="1">
    <citation type="journal article" date="2021" name="Nat. Commun.">
        <title>Genetic determinants of endophytism in the Arabidopsis root mycobiome.</title>
        <authorList>
            <person name="Mesny F."/>
            <person name="Miyauchi S."/>
            <person name="Thiergart T."/>
            <person name="Pickel B."/>
            <person name="Atanasova L."/>
            <person name="Karlsson M."/>
            <person name="Huettel B."/>
            <person name="Barry K.W."/>
            <person name="Haridas S."/>
            <person name="Chen C."/>
            <person name="Bauer D."/>
            <person name="Andreopoulos W."/>
            <person name="Pangilinan J."/>
            <person name="LaButti K."/>
            <person name="Riley R."/>
            <person name="Lipzen A."/>
            <person name="Clum A."/>
            <person name="Drula E."/>
            <person name="Henrissat B."/>
            <person name="Kohler A."/>
            <person name="Grigoriev I.V."/>
            <person name="Martin F.M."/>
            <person name="Hacquard S."/>
        </authorList>
    </citation>
    <scope>NUCLEOTIDE SEQUENCE</scope>
    <source>
        <strain evidence="2">MPI-CAGE-AT-0016</strain>
    </source>
</reference>
<dbReference type="AlphaFoldDB" id="A0A8K0X8Z5"/>